<reference evidence="1" key="1">
    <citation type="submission" date="2019-06" db="EMBL/GenBank/DDBJ databases">
        <authorList>
            <consortium name="Wellcome Sanger Institute Data Sharing"/>
        </authorList>
    </citation>
    <scope>NUCLEOTIDE SEQUENCE [LARGE SCALE GENOMIC DNA]</scope>
</reference>
<dbReference type="Proteomes" id="UP000472263">
    <property type="component" value="Chromosome 24"/>
</dbReference>
<dbReference type="AlphaFoldDB" id="A0A668AVF2"/>
<keyword evidence="2" id="KW-1185">Reference proteome</keyword>
<protein>
    <submittedName>
        <fullName evidence="1">Uncharacterized protein</fullName>
    </submittedName>
</protein>
<organism evidence="1 2">
    <name type="scientific">Myripristis murdjan</name>
    <name type="common">pinecone soldierfish</name>
    <dbReference type="NCBI Taxonomy" id="586833"/>
    <lineage>
        <taxon>Eukaryota</taxon>
        <taxon>Metazoa</taxon>
        <taxon>Chordata</taxon>
        <taxon>Craniata</taxon>
        <taxon>Vertebrata</taxon>
        <taxon>Euteleostomi</taxon>
        <taxon>Actinopterygii</taxon>
        <taxon>Neopterygii</taxon>
        <taxon>Teleostei</taxon>
        <taxon>Neoteleostei</taxon>
        <taxon>Acanthomorphata</taxon>
        <taxon>Holocentriformes</taxon>
        <taxon>Holocentridae</taxon>
        <taxon>Myripristis</taxon>
    </lineage>
</organism>
<dbReference type="Ensembl" id="ENSMMDT00005054654.1">
    <property type="protein sequence ID" value="ENSMMDP00005053614.1"/>
    <property type="gene ID" value="ENSMMDG00005024114.1"/>
</dbReference>
<proteinExistence type="predicted"/>
<accession>A0A668AVF2</accession>
<dbReference type="InParanoid" id="A0A668AVF2"/>
<sequence>MEGQKQICISLIGVHLKKKKKKDYPHGSGTQCTVSLMSGAQNCRSVSTCGECYSLQLAGEIIPHPHQDKQAPWHDSCFMFHVQSSTKSPSHTLATNMQLSLYAEEMCEHHLLSKQAGGGLFTSFKSENSGKHLSGLR</sequence>
<evidence type="ECO:0000313" key="2">
    <source>
        <dbReference type="Proteomes" id="UP000472263"/>
    </source>
</evidence>
<evidence type="ECO:0000313" key="1">
    <source>
        <dbReference type="Ensembl" id="ENSMMDP00005053614.1"/>
    </source>
</evidence>
<name>A0A668AVF2_9TELE</name>
<reference evidence="1" key="2">
    <citation type="submission" date="2025-08" db="UniProtKB">
        <authorList>
            <consortium name="Ensembl"/>
        </authorList>
    </citation>
    <scope>IDENTIFICATION</scope>
</reference>
<reference evidence="1" key="3">
    <citation type="submission" date="2025-09" db="UniProtKB">
        <authorList>
            <consortium name="Ensembl"/>
        </authorList>
    </citation>
    <scope>IDENTIFICATION</scope>
</reference>